<evidence type="ECO:0000313" key="4">
    <source>
        <dbReference type="Proteomes" id="UP000030665"/>
    </source>
</evidence>
<dbReference type="STRING" id="36087.A0A077ZHZ9"/>
<feature type="region of interest" description="Disordered" evidence="1">
    <location>
        <begin position="188"/>
        <end position="233"/>
    </location>
</feature>
<keyword evidence="4" id="KW-1185">Reference proteome</keyword>
<proteinExistence type="predicted"/>
<dbReference type="OrthoDB" id="5915810at2759"/>
<reference evidence="3" key="1">
    <citation type="submission" date="2014-01" db="EMBL/GenBank/DDBJ databases">
        <authorList>
            <person name="Aslett M."/>
        </authorList>
    </citation>
    <scope>NUCLEOTIDE SEQUENCE</scope>
</reference>
<feature type="region of interest" description="Disordered" evidence="1">
    <location>
        <begin position="279"/>
        <end position="299"/>
    </location>
</feature>
<dbReference type="PANTHER" id="PTHR47086">
    <property type="entry name" value="BTB DOMAIN-CONTAINING PROTEIN"/>
    <property type="match status" value="1"/>
</dbReference>
<dbReference type="InterPro" id="IPR048325">
    <property type="entry name" value="ZSWIM3_N"/>
</dbReference>
<evidence type="ECO:0000313" key="3">
    <source>
        <dbReference type="EMBL" id="CDW58225.1"/>
    </source>
</evidence>
<gene>
    <name evidence="3" type="ORF">TTRE_0000653201</name>
</gene>
<feature type="compositionally biased region" description="Pro residues" evidence="1">
    <location>
        <begin position="201"/>
        <end position="210"/>
    </location>
</feature>
<dbReference type="PANTHER" id="PTHR47086:SF4">
    <property type="entry name" value="BTB DOMAIN-CONTAINING PROTEIN"/>
    <property type="match status" value="1"/>
</dbReference>
<name>A0A077ZHZ9_TRITR</name>
<dbReference type="Pfam" id="PF21599">
    <property type="entry name" value="ZSWIM3_N"/>
    <property type="match status" value="1"/>
</dbReference>
<accession>A0A077ZHZ9</accession>
<evidence type="ECO:0000256" key="1">
    <source>
        <dbReference type="SAM" id="MobiDB-lite"/>
    </source>
</evidence>
<dbReference type="InterPro" id="IPR040854">
    <property type="entry name" value="ZSWIM9"/>
</dbReference>
<dbReference type="Proteomes" id="UP000030665">
    <property type="component" value="Unassembled WGS sequence"/>
</dbReference>
<organism evidence="3 4">
    <name type="scientific">Trichuris trichiura</name>
    <name type="common">Whipworm</name>
    <name type="synonym">Trichocephalus trichiurus</name>
    <dbReference type="NCBI Taxonomy" id="36087"/>
    <lineage>
        <taxon>Eukaryota</taxon>
        <taxon>Metazoa</taxon>
        <taxon>Ecdysozoa</taxon>
        <taxon>Nematoda</taxon>
        <taxon>Enoplea</taxon>
        <taxon>Dorylaimia</taxon>
        <taxon>Trichinellida</taxon>
        <taxon>Trichuridae</taxon>
        <taxon>Trichuris</taxon>
    </lineage>
</organism>
<dbReference type="AlphaFoldDB" id="A0A077ZHZ9"/>
<evidence type="ECO:0000259" key="2">
    <source>
        <dbReference type="Pfam" id="PF21599"/>
    </source>
</evidence>
<reference evidence="3" key="2">
    <citation type="submission" date="2014-03" db="EMBL/GenBank/DDBJ databases">
        <title>The whipworm genome and dual-species transcriptomics of an intimate host-pathogen interaction.</title>
        <authorList>
            <person name="Foth B.J."/>
            <person name="Tsai I.J."/>
            <person name="Reid A.J."/>
            <person name="Bancroft A.J."/>
            <person name="Nichol S."/>
            <person name="Tracey A."/>
            <person name="Holroyd N."/>
            <person name="Cotton J.A."/>
            <person name="Stanley E.J."/>
            <person name="Zarowiecki M."/>
            <person name="Liu J.Z."/>
            <person name="Huckvale T."/>
            <person name="Cooper P.J."/>
            <person name="Grencis R.K."/>
            <person name="Berriman M."/>
        </authorList>
    </citation>
    <scope>NUCLEOTIDE SEQUENCE [LARGE SCALE GENOMIC DNA]</scope>
</reference>
<sequence>MTTDRSVAPLLQPQQLQLKVPGRTLLIRRPFSNFCQSRGNSSQPSMDETKSKKESLRIGLRFSSFSEFETLFERWKAENYHPFRVASSETLRLPDGTVDPVFKYRYIVYHCAHYGAPRIRGCGKRRNQNYLPCGCQAMLRLNYSWSENALRLTTLCAVHTGHETSPEAYQQFSGKRVVRSASIVAVMGSRSSGSDQENQPETPPPQPLPCHSPTGFRCQQWSNQDGSDDQRSDEDRFEMIHAVLQGLSDHLLRLEGTPFDARLTELHMMLRKWQARSPQFKNGSVKTGTDRRRSAAFHR</sequence>
<protein>
    <recommendedName>
        <fullName evidence="2">ZSWIM3 N-terminal domain-containing protein</fullName>
    </recommendedName>
</protein>
<feature type="domain" description="ZSWIM3 N-terminal" evidence="2">
    <location>
        <begin position="58"/>
        <end position="159"/>
    </location>
</feature>
<dbReference type="EMBL" id="HG806288">
    <property type="protein sequence ID" value="CDW58225.1"/>
    <property type="molecule type" value="Genomic_DNA"/>
</dbReference>